<dbReference type="EC" id="2.4.-.-" evidence="10"/>
<keyword evidence="6 8" id="KW-1133">Transmembrane helix</keyword>
<dbReference type="GO" id="GO:0016757">
    <property type="term" value="F:glycosyltransferase activity"/>
    <property type="evidence" value="ECO:0007669"/>
    <property type="project" value="UniProtKB-KW"/>
</dbReference>
<evidence type="ECO:0000256" key="7">
    <source>
        <dbReference type="ARBA" id="ARBA00023136"/>
    </source>
</evidence>
<sequence length="327" mass="37674">MEPIKTPTFSVVVPVYNSERSLEELYQRISAVFAKMGHAFEIIFVNDYSSDRSYAVLRDIHKAHAENTIIVDLLRNYGQHNAVICGFNYCSGDYVVTIDDDLQNPPEEIPAIFKKLNEGYDVVFGIPEEKNHKAYKNLGSLMIRKLNRKIFSLKNKLRFSSFRIIKKEIVDEVKTMKTPFPYISGMLLTVTRSVGNHEVEHQSRRYGRSNYNLRKLIKLSFNLLINYSAIPLRAIGVFGFIISIISFIIGMVYIFRQLFIGEAPEGWTTLVVLISFYNALFLVFFSILGEYISRLLKESSKVSQFVVRAVHYQNRLSHSDTKNNPQN</sequence>
<feature type="transmembrane region" description="Helical" evidence="8">
    <location>
        <begin position="267"/>
        <end position="288"/>
    </location>
</feature>
<dbReference type="InterPro" id="IPR001173">
    <property type="entry name" value="Glyco_trans_2-like"/>
</dbReference>
<dbReference type="RefSeq" id="WP_346756322.1">
    <property type="nucleotide sequence ID" value="NZ_JAUJEB010000001.1"/>
</dbReference>
<name>A0ABT8L1S9_9BACT</name>
<organism evidence="10 11">
    <name type="scientific">Agaribacillus aureus</name>
    <dbReference type="NCBI Taxonomy" id="3051825"/>
    <lineage>
        <taxon>Bacteria</taxon>
        <taxon>Pseudomonadati</taxon>
        <taxon>Bacteroidota</taxon>
        <taxon>Cytophagia</taxon>
        <taxon>Cytophagales</taxon>
        <taxon>Splendidivirgaceae</taxon>
        <taxon>Agaribacillus</taxon>
    </lineage>
</organism>
<keyword evidence="11" id="KW-1185">Reference proteome</keyword>
<dbReference type="SUPFAM" id="SSF53448">
    <property type="entry name" value="Nucleotide-diphospho-sugar transferases"/>
    <property type="match status" value="1"/>
</dbReference>
<feature type="domain" description="Glycosyltransferase 2-like" evidence="9">
    <location>
        <begin position="10"/>
        <end position="172"/>
    </location>
</feature>
<evidence type="ECO:0000313" key="10">
    <source>
        <dbReference type="EMBL" id="MDN5210986.1"/>
    </source>
</evidence>
<proteinExistence type="predicted"/>
<evidence type="ECO:0000256" key="1">
    <source>
        <dbReference type="ARBA" id="ARBA00022475"/>
    </source>
</evidence>
<evidence type="ECO:0000256" key="8">
    <source>
        <dbReference type="SAM" id="Phobius"/>
    </source>
</evidence>
<evidence type="ECO:0000256" key="6">
    <source>
        <dbReference type="ARBA" id="ARBA00022989"/>
    </source>
</evidence>
<reference evidence="10" key="1">
    <citation type="submission" date="2023-06" db="EMBL/GenBank/DDBJ databases">
        <title>Genomic of Agaribacillus aureum.</title>
        <authorList>
            <person name="Wang G."/>
        </authorList>
    </citation>
    <scope>NUCLEOTIDE SEQUENCE</scope>
    <source>
        <strain evidence="10">BMA12</strain>
    </source>
</reference>
<evidence type="ECO:0000256" key="3">
    <source>
        <dbReference type="ARBA" id="ARBA00022679"/>
    </source>
</evidence>
<evidence type="ECO:0000313" key="11">
    <source>
        <dbReference type="Proteomes" id="UP001172083"/>
    </source>
</evidence>
<gene>
    <name evidence="10" type="ORF">QQ020_02965</name>
</gene>
<evidence type="ECO:0000256" key="2">
    <source>
        <dbReference type="ARBA" id="ARBA00022676"/>
    </source>
</evidence>
<dbReference type="PANTHER" id="PTHR48090">
    <property type="entry name" value="UNDECAPRENYL-PHOSPHATE 4-DEOXY-4-FORMAMIDO-L-ARABINOSE TRANSFERASE-RELATED"/>
    <property type="match status" value="1"/>
</dbReference>
<keyword evidence="1" id="KW-1003">Cell membrane</keyword>
<keyword evidence="4 8" id="KW-0812">Transmembrane</keyword>
<dbReference type="Gene3D" id="3.90.550.10">
    <property type="entry name" value="Spore Coat Polysaccharide Biosynthesis Protein SpsA, Chain A"/>
    <property type="match status" value="1"/>
</dbReference>
<protein>
    <submittedName>
        <fullName evidence="10">Glycosyltransferase family 2 protein</fullName>
        <ecNumber evidence="10">2.4.-.-</ecNumber>
    </submittedName>
</protein>
<dbReference type="PANTHER" id="PTHR48090:SF3">
    <property type="entry name" value="UNDECAPRENYL-PHOSPHATE 4-DEOXY-4-FORMAMIDO-L-ARABINOSE TRANSFERASE"/>
    <property type="match status" value="1"/>
</dbReference>
<keyword evidence="5" id="KW-0448">Lipopolysaccharide biosynthesis</keyword>
<dbReference type="Proteomes" id="UP001172083">
    <property type="component" value="Unassembled WGS sequence"/>
</dbReference>
<dbReference type="Pfam" id="PF00535">
    <property type="entry name" value="Glycos_transf_2"/>
    <property type="match status" value="1"/>
</dbReference>
<accession>A0ABT8L1S9</accession>
<evidence type="ECO:0000256" key="4">
    <source>
        <dbReference type="ARBA" id="ARBA00022692"/>
    </source>
</evidence>
<dbReference type="InterPro" id="IPR050256">
    <property type="entry name" value="Glycosyltransferase_2"/>
</dbReference>
<evidence type="ECO:0000259" key="9">
    <source>
        <dbReference type="Pfam" id="PF00535"/>
    </source>
</evidence>
<keyword evidence="7 8" id="KW-0472">Membrane</keyword>
<evidence type="ECO:0000256" key="5">
    <source>
        <dbReference type="ARBA" id="ARBA00022985"/>
    </source>
</evidence>
<keyword evidence="3 10" id="KW-0808">Transferase</keyword>
<comment type="caution">
    <text evidence="10">The sequence shown here is derived from an EMBL/GenBank/DDBJ whole genome shotgun (WGS) entry which is preliminary data.</text>
</comment>
<dbReference type="InterPro" id="IPR029044">
    <property type="entry name" value="Nucleotide-diphossugar_trans"/>
</dbReference>
<keyword evidence="2 10" id="KW-0328">Glycosyltransferase</keyword>
<dbReference type="CDD" id="cd04187">
    <property type="entry name" value="DPM1_like_bac"/>
    <property type="match status" value="1"/>
</dbReference>
<dbReference type="EMBL" id="JAUJEB010000001">
    <property type="protein sequence ID" value="MDN5210986.1"/>
    <property type="molecule type" value="Genomic_DNA"/>
</dbReference>
<feature type="transmembrane region" description="Helical" evidence="8">
    <location>
        <begin position="234"/>
        <end position="255"/>
    </location>
</feature>